<feature type="domain" description="Major facilitator superfamily (MFS) profile" evidence="7">
    <location>
        <begin position="15"/>
        <end position="390"/>
    </location>
</feature>
<sequence>MHDNISDADWRSWIAVCALGIGSFAIVTAELAPIGLLSLISDDLGVPTGQVGLIVTLYAWIAAGAAIASAVWLGGMPRRPLLVGLMLVLAISGVAAAFADRFASLMAARIVGAFAHGAFWAMIGTLGAQIVPKKNVGLATSIIFGGVSAASVLGVPMANFIGVASGWRMAFAIIGALSLLVAVAIWLTVPRLAGRGGIGAQALLRVLADRRFQKIFLATLLAITSHFMAFTYIEPFLIGPAGVSGHVVAPLLLAFGASGLAANVLTGAMIDLRLKAIVTSALVLTCGALLALAMSAPYLGVLGIGVLLMLWGGAIAAILVGLQTWILKEAGQDALQASAIYVALFNAAIGLGAALGAAFLSATGLSGLLLLAALIIGVGVFAIAFLREPGPVPAE</sequence>
<dbReference type="GO" id="GO:0005886">
    <property type="term" value="C:plasma membrane"/>
    <property type="evidence" value="ECO:0007669"/>
    <property type="project" value="UniProtKB-SubCell"/>
</dbReference>
<dbReference type="PANTHER" id="PTHR43124:SF3">
    <property type="entry name" value="CHLORAMPHENICOL EFFLUX PUMP RV0191"/>
    <property type="match status" value="1"/>
</dbReference>
<keyword evidence="9" id="KW-1185">Reference proteome</keyword>
<feature type="transmembrane region" description="Helical" evidence="6">
    <location>
        <begin position="245"/>
        <end position="265"/>
    </location>
</feature>
<comment type="subcellular location">
    <subcellularLocation>
        <location evidence="1">Cell membrane</location>
        <topology evidence="1">Multi-pass membrane protein</topology>
    </subcellularLocation>
</comment>
<feature type="transmembrane region" description="Helical" evidence="6">
    <location>
        <begin position="302"/>
        <end position="327"/>
    </location>
</feature>
<dbReference type="RefSeq" id="WP_094075625.1">
    <property type="nucleotide sequence ID" value="NZ_NBYO01000001.1"/>
</dbReference>
<evidence type="ECO:0000256" key="3">
    <source>
        <dbReference type="ARBA" id="ARBA00022692"/>
    </source>
</evidence>
<feature type="transmembrane region" description="Helical" evidence="6">
    <location>
        <begin position="167"/>
        <end position="189"/>
    </location>
</feature>
<comment type="caution">
    <text evidence="8">The sequence shown here is derived from an EMBL/GenBank/DDBJ whole genome shotgun (WGS) entry which is preliminary data.</text>
</comment>
<keyword evidence="5 6" id="KW-0472">Membrane</keyword>
<dbReference type="PROSITE" id="PS50850">
    <property type="entry name" value="MFS"/>
    <property type="match status" value="1"/>
</dbReference>
<proteinExistence type="predicted"/>
<dbReference type="PANTHER" id="PTHR43124">
    <property type="entry name" value="PURINE EFFLUX PUMP PBUE"/>
    <property type="match status" value="1"/>
</dbReference>
<feature type="transmembrane region" description="Helical" evidence="6">
    <location>
        <begin position="138"/>
        <end position="161"/>
    </location>
</feature>
<evidence type="ECO:0000256" key="5">
    <source>
        <dbReference type="ARBA" id="ARBA00023136"/>
    </source>
</evidence>
<feature type="transmembrane region" description="Helical" evidence="6">
    <location>
        <begin position="12"/>
        <end position="40"/>
    </location>
</feature>
<reference evidence="9" key="1">
    <citation type="journal article" date="2017" name="Int. J. Syst. Evol. Microbiol.">
        <title>Notoacmeibacter marinus gen. nov., sp. nov., isolated from the gut of a limpet and proposal of Notoacmeibacteraceae fam. nov. in the order Rhizobiales of the class Alphaproteobacteria.</title>
        <authorList>
            <person name="Huang Z."/>
            <person name="Guo F."/>
            <person name="Lai Q."/>
        </authorList>
    </citation>
    <scope>NUCLEOTIDE SEQUENCE [LARGE SCALE GENOMIC DNA]</scope>
    <source>
        <strain evidence="9">XMTR2A4</strain>
    </source>
</reference>
<keyword evidence="3 6" id="KW-0812">Transmembrane</keyword>
<feature type="transmembrane region" description="Helical" evidence="6">
    <location>
        <begin position="81"/>
        <end position="99"/>
    </location>
</feature>
<protein>
    <submittedName>
        <fullName evidence="8">MFS transporter</fullName>
    </submittedName>
</protein>
<feature type="transmembrane region" description="Helical" evidence="6">
    <location>
        <begin position="339"/>
        <end position="362"/>
    </location>
</feature>
<keyword evidence="2" id="KW-1003">Cell membrane</keyword>
<evidence type="ECO:0000259" key="7">
    <source>
        <dbReference type="PROSITE" id="PS50850"/>
    </source>
</evidence>
<organism evidence="8 9">
    <name type="scientific">Notoacmeibacter marinus</name>
    <dbReference type="NCBI Taxonomy" id="1876515"/>
    <lineage>
        <taxon>Bacteria</taxon>
        <taxon>Pseudomonadati</taxon>
        <taxon>Pseudomonadota</taxon>
        <taxon>Alphaproteobacteria</taxon>
        <taxon>Hyphomicrobiales</taxon>
        <taxon>Notoacmeibacteraceae</taxon>
        <taxon>Notoacmeibacter</taxon>
    </lineage>
</organism>
<dbReference type="SUPFAM" id="SSF103473">
    <property type="entry name" value="MFS general substrate transporter"/>
    <property type="match status" value="1"/>
</dbReference>
<dbReference type="Pfam" id="PF07690">
    <property type="entry name" value="MFS_1"/>
    <property type="match status" value="1"/>
</dbReference>
<accession>A0A231V247</accession>
<name>A0A231V247_9HYPH</name>
<evidence type="ECO:0000313" key="9">
    <source>
        <dbReference type="Proteomes" id="UP000215405"/>
    </source>
</evidence>
<dbReference type="GO" id="GO:0022857">
    <property type="term" value="F:transmembrane transporter activity"/>
    <property type="evidence" value="ECO:0007669"/>
    <property type="project" value="InterPro"/>
</dbReference>
<evidence type="ECO:0000256" key="2">
    <source>
        <dbReference type="ARBA" id="ARBA00022475"/>
    </source>
</evidence>
<evidence type="ECO:0000256" key="1">
    <source>
        <dbReference type="ARBA" id="ARBA00004651"/>
    </source>
</evidence>
<dbReference type="CDD" id="cd17324">
    <property type="entry name" value="MFS_NepI_like"/>
    <property type="match status" value="1"/>
</dbReference>
<dbReference type="InterPro" id="IPR011701">
    <property type="entry name" value="MFS"/>
</dbReference>
<dbReference type="InterPro" id="IPR036259">
    <property type="entry name" value="MFS_trans_sf"/>
</dbReference>
<feature type="transmembrane region" description="Helical" evidence="6">
    <location>
        <begin position="368"/>
        <end position="386"/>
    </location>
</feature>
<dbReference type="Gene3D" id="1.20.1250.20">
    <property type="entry name" value="MFS general substrate transporter like domains"/>
    <property type="match status" value="2"/>
</dbReference>
<evidence type="ECO:0000313" key="8">
    <source>
        <dbReference type="EMBL" id="OXT01656.1"/>
    </source>
</evidence>
<gene>
    <name evidence="8" type="ORF">B7H23_01420</name>
</gene>
<dbReference type="EMBL" id="NBYO01000001">
    <property type="protein sequence ID" value="OXT01656.1"/>
    <property type="molecule type" value="Genomic_DNA"/>
</dbReference>
<dbReference type="InterPro" id="IPR050189">
    <property type="entry name" value="MFS_Efflux_Transporters"/>
</dbReference>
<evidence type="ECO:0000256" key="4">
    <source>
        <dbReference type="ARBA" id="ARBA00022989"/>
    </source>
</evidence>
<dbReference type="InterPro" id="IPR020846">
    <property type="entry name" value="MFS_dom"/>
</dbReference>
<dbReference type="Proteomes" id="UP000215405">
    <property type="component" value="Unassembled WGS sequence"/>
</dbReference>
<feature type="transmembrane region" description="Helical" evidence="6">
    <location>
        <begin position="215"/>
        <end position="233"/>
    </location>
</feature>
<feature type="transmembrane region" description="Helical" evidence="6">
    <location>
        <begin position="52"/>
        <end position="74"/>
    </location>
</feature>
<dbReference type="AlphaFoldDB" id="A0A231V247"/>
<feature type="transmembrane region" description="Helical" evidence="6">
    <location>
        <begin position="277"/>
        <end position="296"/>
    </location>
</feature>
<evidence type="ECO:0000256" key="6">
    <source>
        <dbReference type="SAM" id="Phobius"/>
    </source>
</evidence>
<feature type="transmembrane region" description="Helical" evidence="6">
    <location>
        <begin position="105"/>
        <end position="126"/>
    </location>
</feature>
<keyword evidence="4 6" id="KW-1133">Transmembrane helix</keyword>